<evidence type="ECO:0000256" key="5">
    <source>
        <dbReference type="SAM" id="MobiDB-lite"/>
    </source>
</evidence>
<name>A0A6M2DPC3_XENCH</name>
<evidence type="ECO:0000313" key="6">
    <source>
        <dbReference type="EMBL" id="NOV48169.1"/>
    </source>
</evidence>
<organism evidence="6">
    <name type="scientific">Xenopsylla cheopis</name>
    <name type="common">Oriental rat flea</name>
    <name type="synonym">Pulex cheopis</name>
    <dbReference type="NCBI Taxonomy" id="163159"/>
    <lineage>
        <taxon>Eukaryota</taxon>
        <taxon>Metazoa</taxon>
        <taxon>Ecdysozoa</taxon>
        <taxon>Arthropoda</taxon>
        <taxon>Hexapoda</taxon>
        <taxon>Insecta</taxon>
        <taxon>Pterygota</taxon>
        <taxon>Neoptera</taxon>
        <taxon>Endopterygota</taxon>
        <taxon>Siphonaptera</taxon>
        <taxon>Pulicidae</taxon>
        <taxon>Xenopsyllinae</taxon>
        <taxon>Xenopsylla</taxon>
    </lineage>
</organism>
<dbReference type="InterPro" id="IPR019376">
    <property type="entry name" value="Myeloid_leukemia_factor"/>
</dbReference>
<dbReference type="GO" id="GO:0005737">
    <property type="term" value="C:cytoplasm"/>
    <property type="evidence" value="ECO:0007669"/>
    <property type="project" value="UniProtKB-SubCell"/>
</dbReference>
<evidence type="ECO:0000256" key="2">
    <source>
        <dbReference type="ARBA" id="ARBA00008332"/>
    </source>
</evidence>
<dbReference type="PANTHER" id="PTHR13105">
    <property type="entry name" value="MYELOID LEUKEMIA FACTOR"/>
    <property type="match status" value="1"/>
</dbReference>
<dbReference type="Pfam" id="PF10248">
    <property type="entry name" value="Mlf1IP"/>
    <property type="match status" value="1"/>
</dbReference>
<evidence type="ECO:0000256" key="4">
    <source>
        <dbReference type="ARBA" id="ARBA00022553"/>
    </source>
</evidence>
<protein>
    <submittedName>
        <fullName evidence="6">Putative myeloid leukemia factor-like isoform x4 tabanus bromius</fullName>
    </submittedName>
</protein>
<feature type="compositionally biased region" description="Low complexity" evidence="5">
    <location>
        <begin position="92"/>
        <end position="105"/>
    </location>
</feature>
<sequence>MSLFGSIMGDLDDDPFFGAHMRSMRQMNNMMNSLFADPFGMMGGFGMGGPPALTMGSRHSMVPFGFPPMPQLNINRLLSGSLDSGLGGGHGFSSSSVMSMSMTSGPDGRPQVIQSSASTRTGPGGIRETKRTHIDSRSGTKKMAIGHHIGSRSHVIEREQNTISGDQEERQEFVNLEEEEAEEFNREFEQKAREGFHGQLMNRRHTGGLTPITSGNNNTAAVGWRSRLSAGNTGASARRSLRTPSPNLLALPAPTSGHHSARTSTRYLRRHY</sequence>
<comment type="subcellular location">
    <subcellularLocation>
        <location evidence="1">Cytoplasm</location>
    </subcellularLocation>
</comment>
<proteinExistence type="inferred from homology"/>
<keyword evidence="3" id="KW-0963">Cytoplasm</keyword>
<dbReference type="AlphaFoldDB" id="A0A6M2DPC3"/>
<reference evidence="6" key="1">
    <citation type="submission" date="2020-03" db="EMBL/GenBank/DDBJ databases">
        <title>Transcriptomic Profiling of the Digestive Tract of the Rat Flea, Xenopsylla cheopis, Following Blood Feeding and Infection with Yersinia pestis.</title>
        <authorList>
            <person name="Bland D.M."/>
            <person name="Martens C.A."/>
            <person name="Virtaneva K."/>
            <person name="Kanakabandi K."/>
            <person name="Long D."/>
            <person name="Rosenke R."/>
            <person name="Saturday G.A."/>
            <person name="Hoyt F.H."/>
            <person name="Bruno D.P."/>
            <person name="Ribeiro J.M.C."/>
            <person name="Hinnebusch J."/>
        </authorList>
    </citation>
    <scope>NUCLEOTIDE SEQUENCE</scope>
</reference>
<dbReference type="EMBL" id="GIIL01004443">
    <property type="protein sequence ID" value="NOV48169.1"/>
    <property type="molecule type" value="Transcribed_RNA"/>
</dbReference>
<keyword evidence="4" id="KW-0597">Phosphoprotein</keyword>
<evidence type="ECO:0000256" key="1">
    <source>
        <dbReference type="ARBA" id="ARBA00004496"/>
    </source>
</evidence>
<comment type="similarity">
    <text evidence="2">Belongs to the MLF family.</text>
</comment>
<accession>A0A6M2DPC3</accession>
<evidence type="ECO:0000256" key="3">
    <source>
        <dbReference type="ARBA" id="ARBA00022490"/>
    </source>
</evidence>
<feature type="region of interest" description="Disordered" evidence="5">
    <location>
        <begin position="89"/>
        <end position="165"/>
    </location>
</feature>
<feature type="compositionally biased region" description="Polar residues" evidence="5">
    <location>
        <begin position="112"/>
        <end position="121"/>
    </location>
</feature>
<feature type="compositionally biased region" description="Basic and acidic residues" evidence="5">
    <location>
        <begin position="127"/>
        <end position="138"/>
    </location>
</feature>
<feature type="region of interest" description="Disordered" evidence="5">
    <location>
        <begin position="231"/>
        <end position="272"/>
    </location>
</feature>